<dbReference type="AlphaFoldDB" id="A0A8T2QK86"/>
<evidence type="ECO:0000313" key="1">
    <source>
        <dbReference type="EMBL" id="KAH7284477.1"/>
    </source>
</evidence>
<comment type="caution">
    <text evidence="1">The sequence shown here is derived from an EMBL/GenBank/DDBJ whole genome shotgun (WGS) entry which is preliminary data.</text>
</comment>
<organism evidence="1 2">
    <name type="scientific">Ceratopteris richardii</name>
    <name type="common">Triangle waterfern</name>
    <dbReference type="NCBI Taxonomy" id="49495"/>
    <lineage>
        <taxon>Eukaryota</taxon>
        <taxon>Viridiplantae</taxon>
        <taxon>Streptophyta</taxon>
        <taxon>Embryophyta</taxon>
        <taxon>Tracheophyta</taxon>
        <taxon>Polypodiopsida</taxon>
        <taxon>Polypodiidae</taxon>
        <taxon>Polypodiales</taxon>
        <taxon>Pteridineae</taxon>
        <taxon>Pteridaceae</taxon>
        <taxon>Parkerioideae</taxon>
        <taxon>Ceratopteris</taxon>
    </lineage>
</organism>
<reference evidence="1" key="1">
    <citation type="submission" date="2021-08" db="EMBL/GenBank/DDBJ databases">
        <title>WGS assembly of Ceratopteris richardii.</title>
        <authorList>
            <person name="Marchant D.B."/>
            <person name="Chen G."/>
            <person name="Jenkins J."/>
            <person name="Shu S."/>
            <person name="Leebens-Mack J."/>
            <person name="Grimwood J."/>
            <person name="Schmutz J."/>
            <person name="Soltis P."/>
            <person name="Soltis D."/>
            <person name="Chen Z.-H."/>
        </authorList>
    </citation>
    <scope>NUCLEOTIDE SEQUENCE</scope>
    <source>
        <strain evidence="1">Whitten #5841</strain>
        <tissue evidence="1">Leaf</tissue>
    </source>
</reference>
<gene>
    <name evidence="1" type="ORF">KP509_34G055800</name>
</gene>
<evidence type="ECO:0000313" key="2">
    <source>
        <dbReference type="Proteomes" id="UP000825935"/>
    </source>
</evidence>
<sequence length="141" mass="16613">MRRSATPLEEAPSQRWLWIDMQRHARKSFCALSFLQKKKAFEYSMISEWEQVFLGDVCTCLTQRNEAPFKSYRKSMLLLRGFKAYTCIRAMCLHLFGPFFLGPNRTFISFTMSIIVSFDYLLCSQWAIKSLLFLFPGLIYC</sequence>
<dbReference type="EMBL" id="CM035439">
    <property type="protein sequence ID" value="KAH7284477.1"/>
    <property type="molecule type" value="Genomic_DNA"/>
</dbReference>
<protein>
    <submittedName>
        <fullName evidence="1">Uncharacterized protein</fullName>
    </submittedName>
</protein>
<dbReference type="Proteomes" id="UP000825935">
    <property type="component" value="Chromosome 34"/>
</dbReference>
<keyword evidence="2" id="KW-1185">Reference proteome</keyword>
<proteinExistence type="predicted"/>
<name>A0A8T2QK86_CERRI</name>
<accession>A0A8T2QK86</accession>